<name>A0AAE9YPG6_9GAMM</name>
<sequence length="244" mass="27584">MLRFYMVVRGFIRLIAFSFMFFGAKLTAAPLVFVLPHFPPFAYLDQGIVRGIAVDKVVPVLEALELDYQLTLVPNYGRALEEVKQGRAVGFFLASENAQRNKVARFSQPVMLNNWSWFYRADLKEIATPAPDFSAGVTIGTIPHTNTGYWLKKHNYQYQVDGIDNLLKLTFEQQWLDAIFVAEKVFLTAAKKHGLENSRYRQTIALSKPFGIYISKAFLASSPGFLSRLNRQIAKQTGVQGPLP</sequence>
<dbReference type="EMBL" id="CP059735">
    <property type="protein sequence ID" value="WDD97859.1"/>
    <property type="molecule type" value="Genomic_DNA"/>
</dbReference>
<dbReference type="AlphaFoldDB" id="A0AAE9YPG6"/>
<proteinExistence type="predicted"/>
<accession>A0AAE9YPG6</accession>
<dbReference type="Proteomes" id="UP000032568">
    <property type="component" value="Chromosome"/>
</dbReference>
<protein>
    <submittedName>
        <fullName evidence="2">Transporter substrate-binding domain-containing protein</fullName>
    </submittedName>
</protein>
<reference evidence="2 3" key="2">
    <citation type="journal article" date="2022" name="Mar. Drugs">
        <title>Bioassay-Guided Fractionation Leads to the Detection of Cholic Acid Generated by the Rare Thalassomonas sp.</title>
        <authorList>
            <person name="Pheiffer F."/>
            <person name="Schneider Y.K."/>
            <person name="Hansen E.H."/>
            <person name="Andersen J.H."/>
            <person name="Isaksson J."/>
            <person name="Busche T."/>
            <person name="R C."/>
            <person name="Kalinowski J."/>
            <person name="Zyl L.V."/>
            <person name="Trindade M."/>
        </authorList>
    </citation>
    <scope>NUCLEOTIDE SEQUENCE [LARGE SCALE GENOMIC DNA]</scope>
    <source>
        <strain evidence="2 3">A5K-106</strain>
    </source>
</reference>
<evidence type="ECO:0000313" key="3">
    <source>
        <dbReference type="Proteomes" id="UP000032568"/>
    </source>
</evidence>
<evidence type="ECO:0000259" key="1">
    <source>
        <dbReference type="Pfam" id="PF00497"/>
    </source>
</evidence>
<dbReference type="SUPFAM" id="SSF53850">
    <property type="entry name" value="Periplasmic binding protein-like II"/>
    <property type="match status" value="1"/>
</dbReference>
<gene>
    <name evidence="2" type="ORF">SG35_021570</name>
</gene>
<reference evidence="2 3" key="1">
    <citation type="journal article" date="2015" name="Genome Announc.">
        <title>Draft Genome Sequences of Marine Isolates of Thalassomonas viridans and Thalassomonas actiniarum.</title>
        <authorList>
            <person name="Olonade I."/>
            <person name="van Zyl L.J."/>
            <person name="Trindade M."/>
        </authorList>
    </citation>
    <scope>NUCLEOTIDE SEQUENCE [LARGE SCALE GENOMIC DNA]</scope>
    <source>
        <strain evidence="2 3">A5K-106</strain>
    </source>
</reference>
<dbReference type="Gene3D" id="3.40.190.10">
    <property type="entry name" value="Periplasmic binding protein-like II"/>
    <property type="match status" value="2"/>
</dbReference>
<organism evidence="2 3">
    <name type="scientific">Thalassomonas actiniarum</name>
    <dbReference type="NCBI Taxonomy" id="485447"/>
    <lineage>
        <taxon>Bacteria</taxon>
        <taxon>Pseudomonadati</taxon>
        <taxon>Pseudomonadota</taxon>
        <taxon>Gammaproteobacteria</taxon>
        <taxon>Alteromonadales</taxon>
        <taxon>Colwelliaceae</taxon>
        <taxon>Thalassomonas</taxon>
    </lineage>
</organism>
<dbReference type="KEGG" id="tact:SG35_021570"/>
<dbReference type="InterPro" id="IPR001638">
    <property type="entry name" value="Solute-binding_3/MltF_N"/>
</dbReference>
<keyword evidence="3" id="KW-1185">Reference proteome</keyword>
<evidence type="ECO:0000313" key="2">
    <source>
        <dbReference type="EMBL" id="WDD97859.1"/>
    </source>
</evidence>
<dbReference type="Pfam" id="PF00497">
    <property type="entry name" value="SBP_bac_3"/>
    <property type="match status" value="1"/>
</dbReference>
<feature type="domain" description="Solute-binding protein family 3/N-terminal" evidence="1">
    <location>
        <begin position="33"/>
        <end position="234"/>
    </location>
</feature>